<proteinExistence type="predicted"/>
<name>A0ABV8ZYR2_9NEIS</name>
<reference evidence="2" key="1">
    <citation type="journal article" date="2019" name="Int. J. Syst. Evol. Microbiol.">
        <title>The Global Catalogue of Microorganisms (GCM) 10K type strain sequencing project: providing services to taxonomists for standard genome sequencing and annotation.</title>
        <authorList>
            <consortium name="The Broad Institute Genomics Platform"/>
            <consortium name="The Broad Institute Genome Sequencing Center for Infectious Disease"/>
            <person name="Wu L."/>
            <person name="Ma J."/>
        </authorList>
    </citation>
    <scope>NUCLEOTIDE SEQUENCE [LARGE SCALE GENOMIC DNA]</scope>
    <source>
        <strain evidence="2">CGMCC 4.7608</strain>
    </source>
</reference>
<dbReference type="RefSeq" id="WP_231462046.1">
    <property type="nucleotide sequence ID" value="NZ_JAJOHW010000056.1"/>
</dbReference>
<evidence type="ECO:0008006" key="3">
    <source>
        <dbReference type="Google" id="ProtNLM"/>
    </source>
</evidence>
<sequence>MNTIASGMENLIAQHRAYALSGQFSPGSASWPWAGPANPDILAFYRHYNPVDVLIETGLTPLRFHNTATLAAAQTAYSPRGNEALPPAHWPANSLVIMDDIGGGRPIIAELRPEHTLIWAQHEAGTLLRIAASLPALLHALAAMVDLIYGRYQIFEVFDADGEVSGAFSEDFCSATSPFLGAEGSLNFFEYLYG</sequence>
<dbReference type="EMBL" id="JBHSEK010000025">
    <property type="protein sequence ID" value="MFC4492317.1"/>
    <property type="molecule type" value="Genomic_DNA"/>
</dbReference>
<keyword evidence="2" id="KW-1185">Reference proteome</keyword>
<dbReference type="Proteomes" id="UP001595999">
    <property type="component" value="Unassembled WGS sequence"/>
</dbReference>
<gene>
    <name evidence="1" type="ORF">ACFO0R_22130</name>
</gene>
<organism evidence="1 2">
    <name type="scientific">Chromobacterium aquaticum</name>
    <dbReference type="NCBI Taxonomy" id="467180"/>
    <lineage>
        <taxon>Bacteria</taxon>
        <taxon>Pseudomonadati</taxon>
        <taxon>Pseudomonadota</taxon>
        <taxon>Betaproteobacteria</taxon>
        <taxon>Neisseriales</taxon>
        <taxon>Chromobacteriaceae</taxon>
        <taxon>Chromobacterium</taxon>
    </lineage>
</organism>
<comment type="caution">
    <text evidence="1">The sequence shown here is derived from an EMBL/GenBank/DDBJ whole genome shotgun (WGS) entry which is preliminary data.</text>
</comment>
<protein>
    <recommendedName>
        <fullName evidence="3">SUKH-4 immunity protein of toxin-antitoxin system</fullName>
    </recommendedName>
</protein>
<evidence type="ECO:0000313" key="2">
    <source>
        <dbReference type="Proteomes" id="UP001595999"/>
    </source>
</evidence>
<accession>A0ABV8ZYR2</accession>
<evidence type="ECO:0000313" key="1">
    <source>
        <dbReference type="EMBL" id="MFC4492317.1"/>
    </source>
</evidence>